<dbReference type="PROSITE" id="PS50174">
    <property type="entry name" value="G_PATCH"/>
    <property type="match status" value="1"/>
</dbReference>
<feature type="compositionally biased region" description="Basic and acidic residues" evidence="5">
    <location>
        <begin position="406"/>
        <end position="457"/>
    </location>
</feature>
<dbReference type="InterPro" id="IPR000467">
    <property type="entry name" value="G_patch_dom"/>
</dbReference>
<comment type="similarity">
    <text evidence="2 4">Belongs to the SPP2 family.</text>
</comment>
<dbReference type="InterPro" id="IPR045166">
    <property type="entry name" value="Spp2-like"/>
</dbReference>
<feature type="compositionally biased region" description="Basic and acidic residues" evidence="5">
    <location>
        <begin position="99"/>
        <end position="108"/>
    </location>
</feature>
<dbReference type="InterPro" id="IPR026822">
    <property type="entry name" value="Spp2/MOS2_G-patch"/>
</dbReference>
<feature type="compositionally biased region" description="Basic and acidic residues" evidence="5">
    <location>
        <begin position="338"/>
        <end position="399"/>
    </location>
</feature>
<reference evidence="7 8" key="1">
    <citation type="submission" date="2019-09" db="EMBL/GenBank/DDBJ databases">
        <title>The hologenome of the rock-dwelling lichen Lasallia pustulata.</title>
        <authorList>
            <person name="Greshake Tzovaras B."/>
            <person name="Segers F."/>
            <person name="Bicker A."/>
            <person name="Dal Grande F."/>
            <person name="Otte J."/>
            <person name="Hankeln T."/>
            <person name="Schmitt I."/>
            <person name="Ebersberger I."/>
        </authorList>
    </citation>
    <scope>NUCLEOTIDE SEQUENCE [LARGE SCALE GENOMIC DNA]</scope>
    <source>
        <strain evidence="7">A1-1</strain>
    </source>
</reference>
<protein>
    <recommendedName>
        <fullName evidence="4">Pre-mRNA-splicing factor</fullName>
    </recommendedName>
</protein>
<feature type="region of interest" description="Disordered" evidence="5">
    <location>
        <begin position="1"/>
        <end position="137"/>
    </location>
</feature>
<dbReference type="GO" id="GO:0000398">
    <property type="term" value="P:mRNA splicing, via spliceosome"/>
    <property type="evidence" value="ECO:0007669"/>
    <property type="project" value="UniProtKB-UniRule"/>
</dbReference>
<evidence type="ECO:0000256" key="5">
    <source>
        <dbReference type="SAM" id="MobiDB-lite"/>
    </source>
</evidence>
<feature type="region of interest" description="Disordered" evidence="5">
    <location>
        <begin position="326"/>
        <end position="457"/>
    </location>
</feature>
<dbReference type="AlphaFoldDB" id="A0A5M8PES9"/>
<dbReference type="PANTHER" id="PTHR15818:SF2">
    <property type="entry name" value="G-PATCH DOMAIN AND KOW MOTIFS-CONTAINING PROTEIN"/>
    <property type="match status" value="1"/>
</dbReference>
<accession>A0A5M8PES9</accession>
<feature type="domain" description="G-patch" evidence="6">
    <location>
        <begin position="250"/>
        <end position="296"/>
    </location>
</feature>
<gene>
    <name evidence="7" type="ORF">FRX48_08719</name>
</gene>
<sequence>MPSADSTPATTSPSSQHPKPFSLSLSSKPKASRLSTTAPLTQHTTKKRPHSSLGDSDSEDETYHAQPQQVATFDHSVGGAIGINGGEKEKAPLVIQAQKNRDWREESRRKRGRNILPAEVQAAGAGKAKDSEGDVLNGGPEAYGLAFVTRDEPGAEGNADVSMTNGVEDKTVEEAQAAKTEDEEALEALMGEGKKKSNLVLPAVRTEESEGAMWNGRLAAVGIDEDDAFRTDVASRPDSASLDDYAAVPVEEFGAALLRGMGWKEGDVVGKRKDQVSKPRVVERRPALLGIGAKEVPGGVGEELGAWGKAGGKRKVEKVGYNPVLLRNSKTGEMLTEEELKAKREDQKRGEEDWRKRRDRNLAIDEGKKAERRQRENERSHEGSRYSSSRRDRSRSPERHHGRRRVHEDDESRDRREPDRRRREKNGARHDSRSSRDSRRGRDDYDDSRRRRRQEVY</sequence>
<comment type="function">
    <text evidence="4">Involved in spliceosome maturation and the first step of pre-mRNA splicing.</text>
</comment>
<organism evidence="7 8">
    <name type="scientific">Lasallia pustulata</name>
    <dbReference type="NCBI Taxonomy" id="136370"/>
    <lineage>
        <taxon>Eukaryota</taxon>
        <taxon>Fungi</taxon>
        <taxon>Dikarya</taxon>
        <taxon>Ascomycota</taxon>
        <taxon>Pezizomycotina</taxon>
        <taxon>Lecanoromycetes</taxon>
        <taxon>OSLEUM clade</taxon>
        <taxon>Umbilicariomycetidae</taxon>
        <taxon>Umbilicariales</taxon>
        <taxon>Umbilicariaceae</taxon>
        <taxon>Lasallia</taxon>
    </lineage>
</organism>
<evidence type="ECO:0000256" key="2">
    <source>
        <dbReference type="ARBA" id="ARBA00008576"/>
    </source>
</evidence>
<keyword evidence="4" id="KW-0508">mRNA splicing</keyword>
<feature type="compositionally biased region" description="Low complexity" evidence="5">
    <location>
        <begin position="1"/>
        <end position="35"/>
    </location>
</feature>
<name>A0A5M8PES9_9LECA</name>
<dbReference type="EMBL" id="VXIT01000017">
    <property type="protein sequence ID" value="KAA6407476.1"/>
    <property type="molecule type" value="Genomic_DNA"/>
</dbReference>
<comment type="subcellular location">
    <subcellularLocation>
        <location evidence="1 4">Nucleus</location>
    </subcellularLocation>
</comment>
<evidence type="ECO:0000313" key="8">
    <source>
        <dbReference type="Proteomes" id="UP000324767"/>
    </source>
</evidence>
<comment type="caution">
    <text evidence="7">The sequence shown here is derived from an EMBL/GenBank/DDBJ whole genome shotgun (WGS) entry which is preliminary data.</text>
</comment>
<evidence type="ECO:0000313" key="7">
    <source>
        <dbReference type="EMBL" id="KAA6407476.1"/>
    </source>
</evidence>
<evidence type="ECO:0000256" key="4">
    <source>
        <dbReference type="RuleBase" id="RU369096"/>
    </source>
</evidence>
<dbReference type="Proteomes" id="UP000324767">
    <property type="component" value="Unassembled WGS sequence"/>
</dbReference>
<dbReference type="OrthoDB" id="5577072at2759"/>
<keyword evidence="3 4" id="KW-0539">Nucleus</keyword>
<dbReference type="PANTHER" id="PTHR15818">
    <property type="entry name" value="G PATCH AND KOW-CONTAINING"/>
    <property type="match status" value="1"/>
</dbReference>
<dbReference type="SMART" id="SM00443">
    <property type="entry name" value="G_patch"/>
    <property type="match status" value="1"/>
</dbReference>
<evidence type="ECO:0000256" key="3">
    <source>
        <dbReference type="ARBA" id="ARBA00023242"/>
    </source>
</evidence>
<keyword evidence="4" id="KW-0507">mRNA processing</keyword>
<dbReference type="GO" id="GO:0005681">
    <property type="term" value="C:spliceosomal complex"/>
    <property type="evidence" value="ECO:0007669"/>
    <property type="project" value="UniProtKB-UniRule"/>
</dbReference>
<evidence type="ECO:0000259" key="6">
    <source>
        <dbReference type="PROSITE" id="PS50174"/>
    </source>
</evidence>
<proteinExistence type="inferred from homology"/>
<evidence type="ECO:0000256" key="1">
    <source>
        <dbReference type="ARBA" id="ARBA00004123"/>
    </source>
</evidence>
<dbReference type="Pfam" id="PF12656">
    <property type="entry name" value="G-patch_2"/>
    <property type="match status" value="1"/>
</dbReference>
<dbReference type="GO" id="GO:0003676">
    <property type="term" value="F:nucleic acid binding"/>
    <property type="evidence" value="ECO:0007669"/>
    <property type="project" value="InterPro"/>
</dbReference>
<keyword evidence="4" id="KW-0747">Spliceosome</keyword>